<dbReference type="Pfam" id="PF00858">
    <property type="entry name" value="ASC"/>
    <property type="match status" value="1"/>
</dbReference>
<keyword evidence="24" id="KW-1185">Reference proteome</keyword>
<dbReference type="PANTHER" id="PTHR10536">
    <property type="entry name" value="DNA PRIMASE SMALL SUBUNIT"/>
    <property type="match status" value="1"/>
</dbReference>
<evidence type="ECO:0000256" key="10">
    <source>
        <dbReference type="ARBA" id="ARBA00022705"/>
    </source>
</evidence>
<dbReference type="EC" id="2.7.7.-" evidence="21"/>
<protein>
    <recommendedName>
        <fullName evidence="21">DNA primase</fullName>
        <ecNumber evidence="21">2.7.7.-</ecNumber>
    </recommendedName>
</protein>
<gene>
    <name evidence="23" type="ORF">OKIOD_LOCUS16769</name>
</gene>
<keyword evidence="15" id="KW-0472">Membrane</keyword>
<dbReference type="Proteomes" id="UP001158576">
    <property type="component" value="Chromosome 2"/>
</dbReference>
<evidence type="ECO:0000256" key="6">
    <source>
        <dbReference type="ARBA" id="ARBA00022515"/>
    </source>
</evidence>
<evidence type="ECO:0000256" key="8">
    <source>
        <dbReference type="ARBA" id="ARBA00022692"/>
    </source>
</evidence>
<evidence type="ECO:0000256" key="15">
    <source>
        <dbReference type="ARBA" id="ARBA00023136"/>
    </source>
</evidence>
<evidence type="ECO:0000256" key="7">
    <source>
        <dbReference type="ARBA" id="ARBA00022679"/>
    </source>
</evidence>
<proteinExistence type="inferred from homology"/>
<dbReference type="NCBIfam" id="TIGR00335">
    <property type="entry name" value="primase_sml"/>
    <property type="match status" value="1"/>
</dbReference>
<evidence type="ECO:0000256" key="13">
    <source>
        <dbReference type="ARBA" id="ARBA00023053"/>
    </source>
</evidence>
<evidence type="ECO:0000256" key="11">
    <source>
        <dbReference type="ARBA" id="ARBA00022723"/>
    </source>
</evidence>
<feature type="compositionally biased region" description="Basic and acidic residues" evidence="22">
    <location>
        <begin position="288"/>
        <end position="298"/>
    </location>
</feature>
<keyword evidence="10 21" id="KW-0235">DNA replication</keyword>
<evidence type="ECO:0000256" key="20">
    <source>
        <dbReference type="RuleBase" id="RU000679"/>
    </source>
</evidence>
<keyword evidence="16" id="KW-0804">Transcription</keyword>
<keyword evidence="8 20" id="KW-0812">Transmembrane</keyword>
<comment type="similarity">
    <text evidence="20">Belongs to the amiloride-sensitive sodium channel (TC 1.A.6) family.</text>
</comment>
<evidence type="ECO:0000256" key="4">
    <source>
        <dbReference type="ARBA" id="ARBA00022461"/>
    </source>
</evidence>
<keyword evidence="9" id="KW-0548">Nucleotidyltransferase</keyword>
<keyword evidence="13" id="KW-0915">Sodium</keyword>
<dbReference type="Pfam" id="PF01896">
    <property type="entry name" value="DNA_primase_S"/>
    <property type="match status" value="1"/>
</dbReference>
<keyword evidence="7 21" id="KW-0808">Transferase</keyword>
<reference evidence="23 24" key="1">
    <citation type="submission" date="2021-04" db="EMBL/GenBank/DDBJ databases">
        <authorList>
            <person name="Bliznina A."/>
        </authorList>
    </citation>
    <scope>NUCLEOTIDE SEQUENCE [LARGE SCALE GENOMIC DNA]</scope>
</reference>
<keyword evidence="5 21" id="KW-0240">DNA-directed RNA polymerase</keyword>
<evidence type="ECO:0000256" key="12">
    <source>
        <dbReference type="ARBA" id="ARBA00022989"/>
    </source>
</evidence>
<dbReference type="CDD" id="cd04860">
    <property type="entry name" value="AE_Prim_S"/>
    <property type="match status" value="1"/>
</dbReference>
<keyword evidence="18 20" id="KW-0407">Ion channel</keyword>
<name>A0ABN7TDP6_OIKDI</name>
<evidence type="ECO:0000256" key="3">
    <source>
        <dbReference type="ARBA" id="ARBA00022448"/>
    </source>
</evidence>
<dbReference type="InterPro" id="IPR002755">
    <property type="entry name" value="DNA_primase_S"/>
</dbReference>
<organism evidence="23 24">
    <name type="scientific">Oikopleura dioica</name>
    <name type="common">Tunicate</name>
    <dbReference type="NCBI Taxonomy" id="34765"/>
    <lineage>
        <taxon>Eukaryota</taxon>
        <taxon>Metazoa</taxon>
        <taxon>Chordata</taxon>
        <taxon>Tunicata</taxon>
        <taxon>Appendicularia</taxon>
        <taxon>Copelata</taxon>
        <taxon>Oikopleuridae</taxon>
        <taxon>Oikopleura</taxon>
    </lineage>
</organism>
<comment type="similarity">
    <text evidence="2 21">Belongs to the eukaryotic-type primase small subunit family.</text>
</comment>
<evidence type="ECO:0000256" key="22">
    <source>
        <dbReference type="SAM" id="MobiDB-lite"/>
    </source>
</evidence>
<feature type="region of interest" description="Disordered" evidence="22">
    <location>
        <begin position="288"/>
        <end position="333"/>
    </location>
</feature>
<evidence type="ECO:0000256" key="18">
    <source>
        <dbReference type="ARBA" id="ARBA00023303"/>
    </source>
</evidence>
<evidence type="ECO:0000256" key="2">
    <source>
        <dbReference type="ARBA" id="ARBA00009762"/>
    </source>
</evidence>
<feature type="compositionally biased region" description="Basic and acidic residues" evidence="22">
    <location>
        <begin position="307"/>
        <end position="316"/>
    </location>
</feature>
<dbReference type="InterPro" id="IPR001873">
    <property type="entry name" value="ENaC"/>
</dbReference>
<comment type="catalytic activity">
    <reaction evidence="19">
        <text>ssDNA + n NTP = ssDNA/pppN(pN)n-1 hybrid + (n-1) diphosphate.</text>
        <dbReference type="EC" id="2.7.7.102"/>
    </reaction>
</comment>
<keyword evidence="4 20" id="KW-0894">Sodium channel</keyword>
<evidence type="ECO:0000256" key="9">
    <source>
        <dbReference type="ARBA" id="ARBA00022695"/>
    </source>
</evidence>
<evidence type="ECO:0000256" key="21">
    <source>
        <dbReference type="RuleBase" id="RU003514"/>
    </source>
</evidence>
<evidence type="ECO:0000256" key="16">
    <source>
        <dbReference type="ARBA" id="ARBA00023163"/>
    </source>
</evidence>
<evidence type="ECO:0000256" key="17">
    <source>
        <dbReference type="ARBA" id="ARBA00023201"/>
    </source>
</evidence>
<keyword evidence="3 20" id="KW-0813">Transport</keyword>
<dbReference type="Gene3D" id="1.10.287.820">
    <property type="entry name" value="Acid-sensing ion channel domain"/>
    <property type="match status" value="1"/>
</dbReference>
<sequence>MRSLQIVLAYNKTDWTYGWNYMMDGFSIFYTPKGELVLDPMTSVTVNSRIVPVLLLQQHRNIKLGSPYTICHNISDEHLKYFKSYTKKNCHLECLIDAIFEECKCGPPYFPIKEGIPMCTFSQHVNCVSKQLKDFDYANCVCQTQCSELYYQKTVYYTEIHQNFRNKTAKMLKRFPDIELASARISLPDPYEYQHQETADYDIYKYLSDVGGAMSLVLGVSFVSFLEMCECLLAGTRSGWKNRRRIAKATRRSLTTIGLIKPALTTFLKTTAILGSTDGLNDEEIEKIKNENKNKESSKSPATVIRNEPKPFEKLESAPPSSSYQSQDFDQPEPLRTERLSCIYYRNVYPEAHSGGMIISNNSSITININENRNPRPTLRNIGRYFPLDPFIEWLGYRNDETLSRREFSFTLKDDVYTRFRSFTSKEELHQAFIKTKPEKIDIGAIYNYSCKHRLSPDFKEEQRELVFDIDISDYDDVRTCCQEARICKKCWPLMSICVKVLEQTMKKTFGYDKLLFVFSGRRGIHCWVFDEAARKLNGPERFALAHYCQVTAQQIGTSHRLHTHIQNSLKITDEYWDAYLESQDLLGSEEQVDKILKYVKMDESVRDEWKEHMLRYGSTMERWSVLEQKKREAHTKKYKDRLFIERIKLAVTYPRIDIKVTEGFNHLLKAPFSVHPKTGKVCVPFTSKEVDQFDPEAVPTVFSLRKNDEELVKVIEKQEGDLSKKYYHGEMKHSVKIFTKLLNRVFKE</sequence>
<dbReference type="Gene3D" id="3.90.920.10">
    <property type="entry name" value="DNA primase, PRIM domain"/>
    <property type="match status" value="1"/>
</dbReference>
<keyword evidence="12" id="KW-1133">Transmembrane helix</keyword>
<keyword evidence="14 20" id="KW-0406">Ion transport</keyword>
<evidence type="ECO:0000313" key="23">
    <source>
        <dbReference type="EMBL" id="CAG5113914.1"/>
    </source>
</evidence>
<accession>A0ABN7TDP6</accession>
<feature type="compositionally biased region" description="Polar residues" evidence="22">
    <location>
        <begin position="319"/>
        <end position="329"/>
    </location>
</feature>
<comment type="subcellular location">
    <subcellularLocation>
        <location evidence="1">Membrane</location>
        <topology evidence="1">Multi-pass membrane protein</topology>
    </subcellularLocation>
</comment>
<evidence type="ECO:0000256" key="5">
    <source>
        <dbReference type="ARBA" id="ARBA00022478"/>
    </source>
</evidence>
<evidence type="ECO:0000256" key="19">
    <source>
        <dbReference type="ARBA" id="ARBA00044677"/>
    </source>
</evidence>
<dbReference type="Gene3D" id="1.10.287.770">
    <property type="entry name" value="YojJ-like"/>
    <property type="match status" value="1"/>
</dbReference>
<dbReference type="PRINTS" id="PR01078">
    <property type="entry name" value="AMINACHANNEL"/>
</dbReference>
<evidence type="ECO:0000313" key="24">
    <source>
        <dbReference type="Proteomes" id="UP001158576"/>
    </source>
</evidence>
<dbReference type="SUPFAM" id="SSF56747">
    <property type="entry name" value="Prim-pol domain"/>
    <property type="match status" value="1"/>
</dbReference>
<keyword evidence="6 21" id="KW-0639">Primosome</keyword>
<keyword evidence="17 20" id="KW-0739">Sodium transport</keyword>
<dbReference type="EMBL" id="OU015567">
    <property type="protein sequence ID" value="CAG5113914.1"/>
    <property type="molecule type" value="Genomic_DNA"/>
</dbReference>
<dbReference type="InterPro" id="IPR014052">
    <property type="entry name" value="DNA_primase_ssu_euk/arc"/>
</dbReference>
<evidence type="ECO:0000256" key="14">
    <source>
        <dbReference type="ARBA" id="ARBA00023065"/>
    </source>
</evidence>
<keyword evidence="11" id="KW-0479">Metal-binding</keyword>
<evidence type="ECO:0000256" key="1">
    <source>
        <dbReference type="ARBA" id="ARBA00004141"/>
    </source>
</evidence>